<comment type="subcellular location">
    <subcellularLocation>
        <location evidence="1">Cell membrane</location>
        <topology evidence="1">Multi-pass membrane protein</topology>
    </subcellularLocation>
</comment>
<sequence>MFRSFFPRPTPFFISAFIWTLLAIVFWLAGGERWLLHLTDISSEVPISAARFWSPNFLLFYAYYALCVGLFAAFWYIYSPHRWQRWSILGTALIIFVTWFQVEVSVAINAWYQPFFDLIQKALTAPNTVPLEKFYSSSGVFLGIALIGVTVAVLNNFFVSHYVFRWRTAMNEYYMAHWQQLRHIEGAAQRVQEDTMRFASTLEDMGTSFINAIMTLFAFLPVLIALSPHVPELPLIGHVPYGLVFAAIGWALFGTLVLGVVGIKLPGLQFKNQRVEAAYRKELVYGEDDAERARPHTVVELFSAVRRNYFRLYFHYTYFNVVRILYLQVDAVFGLVMLFPTLAAGAITFGLMQQITNVFEQVRSSFQYLITSWTTLVELMSIYKRLRSFEREVDNQEFVPVASHGH</sequence>
<protein>
    <submittedName>
        <fullName evidence="7">Protein sbmA</fullName>
    </submittedName>
</protein>
<comment type="caution">
    <text evidence="7">The sequence shown here is derived from an EMBL/GenBank/DDBJ whole genome shotgun (WGS) entry which is preliminary data.</text>
</comment>
<dbReference type="PANTHER" id="PTHR11384">
    <property type="entry name" value="ATP-BINDING CASSETTE, SUB-FAMILY D MEMBER"/>
    <property type="match status" value="1"/>
</dbReference>
<organism evidence="7 8">
    <name type="scientific">Enterobacter cloacae S611</name>
    <dbReference type="NCBI Taxonomy" id="1399146"/>
    <lineage>
        <taxon>Bacteria</taxon>
        <taxon>Pseudomonadati</taxon>
        <taxon>Pseudomonadota</taxon>
        <taxon>Gammaproteobacteria</taxon>
        <taxon>Enterobacterales</taxon>
        <taxon>Enterobacteriaceae</taxon>
        <taxon>Enterobacter</taxon>
        <taxon>Enterobacter cloacae complex</taxon>
    </lineage>
</organism>
<feature type="transmembrane region" description="Helical" evidence="6">
    <location>
        <begin position="90"/>
        <end position="112"/>
    </location>
</feature>
<evidence type="ECO:0000256" key="2">
    <source>
        <dbReference type="ARBA" id="ARBA00022448"/>
    </source>
</evidence>
<dbReference type="EMBL" id="AXOM01000014">
    <property type="protein sequence ID" value="ESS59513.1"/>
    <property type="molecule type" value="Genomic_DNA"/>
</dbReference>
<evidence type="ECO:0000256" key="4">
    <source>
        <dbReference type="ARBA" id="ARBA00022989"/>
    </source>
</evidence>
<evidence type="ECO:0000256" key="3">
    <source>
        <dbReference type="ARBA" id="ARBA00022692"/>
    </source>
</evidence>
<feature type="transmembrane region" description="Helical" evidence="6">
    <location>
        <begin position="239"/>
        <end position="263"/>
    </location>
</feature>
<dbReference type="Proteomes" id="UP000017834">
    <property type="component" value="Unassembled WGS sequence"/>
</dbReference>
<feature type="transmembrane region" description="Helical" evidence="6">
    <location>
        <begin position="12"/>
        <end position="30"/>
    </location>
</feature>
<feature type="transmembrane region" description="Helical" evidence="6">
    <location>
        <begin position="58"/>
        <end position="78"/>
    </location>
</feature>
<keyword evidence="5 6" id="KW-0472">Membrane</keyword>
<dbReference type="NCBIfam" id="NF008306">
    <property type="entry name" value="PRK11098.1"/>
    <property type="match status" value="1"/>
</dbReference>
<dbReference type="NCBIfam" id="NF009036">
    <property type="entry name" value="PRK12369.1"/>
    <property type="match status" value="1"/>
</dbReference>
<dbReference type="InterPro" id="IPR050835">
    <property type="entry name" value="ABC_transporter_sub-D"/>
</dbReference>
<keyword evidence="3 6" id="KW-0812">Transmembrane</keyword>
<feature type="transmembrane region" description="Helical" evidence="6">
    <location>
        <begin position="140"/>
        <end position="164"/>
    </location>
</feature>
<evidence type="ECO:0000256" key="6">
    <source>
        <dbReference type="SAM" id="Phobius"/>
    </source>
</evidence>
<keyword evidence="4 6" id="KW-1133">Transmembrane helix</keyword>
<proteinExistence type="predicted"/>
<gene>
    <name evidence="7" type="primary">sbmA</name>
    <name evidence="7" type="ORF">EDP2_3948</name>
</gene>
<name>A0ABN0QB46_ENTCL</name>
<dbReference type="SUPFAM" id="SSF90123">
    <property type="entry name" value="ABC transporter transmembrane region"/>
    <property type="match status" value="1"/>
</dbReference>
<feature type="transmembrane region" description="Helical" evidence="6">
    <location>
        <begin position="206"/>
        <end position="227"/>
    </location>
</feature>
<keyword evidence="8" id="KW-1185">Reference proteome</keyword>
<dbReference type="Pfam" id="PF05992">
    <property type="entry name" value="SbmA_BacA"/>
    <property type="match status" value="1"/>
</dbReference>
<dbReference type="Gene3D" id="1.20.1560.10">
    <property type="entry name" value="ABC transporter type 1, transmembrane domain"/>
    <property type="match status" value="1"/>
</dbReference>
<evidence type="ECO:0000256" key="5">
    <source>
        <dbReference type="ARBA" id="ARBA00023136"/>
    </source>
</evidence>
<accession>A0ABN0QB46</accession>
<dbReference type="InterPro" id="IPR009248">
    <property type="entry name" value="SbmA_BacA"/>
</dbReference>
<evidence type="ECO:0000256" key="1">
    <source>
        <dbReference type="ARBA" id="ARBA00004651"/>
    </source>
</evidence>
<feature type="transmembrane region" description="Helical" evidence="6">
    <location>
        <begin position="332"/>
        <end position="353"/>
    </location>
</feature>
<keyword evidence="2" id="KW-0813">Transport</keyword>
<evidence type="ECO:0000313" key="8">
    <source>
        <dbReference type="Proteomes" id="UP000017834"/>
    </source>
</evidence>
<dbReference type="InterPro" id="IPR036640">
    <property type="entry name" value="ABC1_TM_sf"/>
</dbReference>
<evidence type="ECO:0000313" key="7">
    <source>
        <dbReference type="EMBL" id="ESS59513.1"/>
    </source>
</evidence>
<dbReference type="PANTHER" id="PTHR11384:SF59">
    <property type="entry name" value="LYSOSOMAL COBALAMIN TRANSPORTER ABCD4"/>
    <property type="match status" value="1"/>
</dbReference>
<reference evidence="7 8" key="1">
    <citation type="journal article" date="2014" name="Genome Announc.">
        <title>Draft Genome Sequence of Enterobacter cloacae Strain S611.</title>
        <authorList>
            <person name="Wang D."/>
            <person name="Han C.S."/>
            <person name="Dichosa A.E."/>
            <person name="Gleasner C.D."/>
            <person name="Johnson S.L."/>
            <person name="Daligault H.E."/>
            <person name="Davenport K.W."/>
            <person name="Li P.E."/>
            <person name="Pierson E.A."/>
            <person name="Pierson L.S.III."/>
        </authorList>
    </citation>
    <scope>NUCLEOTIDE SEQUENCE [LARGE SCALE GENOMIC DNA]</scope>
    <source>
        <strain evidence="7 8">S611</strain>
    </source>
</reference>